<dbReference type="Gene3D" id="3.40.50.720">
    <property type="entry name" value="NAD(P)-binding Rossmann-like Domain"/>
    <property type="match status" value="1"/>
</dbReference>
<dbReference type="Pfam" id="PF02894">
    <property type="entry name" value="GFO_IDH_MocA_C"/>
    <property type="match status" value="1"/>
</dbReference>
<evidence type="ECO:0000259" key="4">
    <source>
        <dbReference type="Pfam" id="PF02894"/>
    </source>
</evidence>
<evidence type="ECO:0000256" key="1">
    <source>
        <dbReference type="ARBA" id="ARBA00010928"/>
    </source>
</evidence>
<dbReference type="EMBL" id="JBHSCX010000003">
    <property type="protein sequence ID" value="MFC4361275.1"/>
    <property type="molecule type" value="Genomic_DNA"/>
</dbReference>
<dbReference type="Proteomes" id="UP001595840">
    <property type="component" value="Unassembled WGS sequence"/>
</dbReference>
<name>A0ABV8V207_9GAMM</name>
<dbReference type="InterPro" id="IPR004104">
    <property type="entry name" value="Gfo/Idh/MocA-like_OxRdtase_C"/>
</dbReference>
<feature type="domain" description="Gfo/Idh/MocA-like oxidoreductase C-terminal" evidence="4">
    <location>
        <begin position="132"/>
        <end position="338"/>
    </location>
</feature>
<gene>
    <name evidence="5" type="ORF">ACFOX3_03115</name>
</gene>
<organism evidence="5 6">
    <name type="scientific">Simiduia curdlanivorans</name>
    <dbReference type="NCBI Taxonomy" id="1492769"/>
    <lineage>
        <taxon>Bacteria</taxon>
        <taxon>Pseudomonadati</taxon>
        <taxon>Pseudomonadota</taxon>
        <taxon>Gammaproteobacteria</taxon>
        <taxon>Cellvibrionales</taxon>
        <taxon>Cellvibrionaceae</taxon>
        <taxon>Simiduia</taxon>
    </lineage>
</organism>
<feature type="domain" description="Gfo/Idh/MocA-like oxidoreductase N-terminal" evidence="3">
    <location>
        <begin position="2"/>
        <end position="119"/>
    </location>
</feature>
<evidence type="ECO:0000313" key="5">
    <source>
        <dbReference type="EMBL" id="MFC4361275.1"/>
    </source>
</evidence>
<dbReference type="InterPro" id="IPR000683">
    <property type="entry name" value="Gfo/Idh/MocA-like_OxRdtase_N"/>
</dbReference>
<dbReference type="NCBIfam" id="NF008607">
    <property type="entry name" value="PRK11579.1"/>
    <property type="match status" value="1"/>
</dbReference>
<comment type="similarity">
    <text evidence="1">Belongs to the Gfo/Idh/MocA family.</text>
</comment>
<dbReference type="InterPro" id="IPR051317">
    <property type="entry name" value="Gfo/Idh/MocA_oxidoreduct"/>
</dbReference>
<dbReference type="Gene3D" id="3.30.360.10">
    <property type="entry name" value="Dihydrodipicolinate Reductase, domain 2"/>
    <property type="match status" value="1"/>
</dbReference>
<evidence type="ECO:0000259" key="3">
    <source>
        <dbReference type="Pfam" id="PF01408"/>
    </source>
</evidence>
<reference evidence="6" key="1">
    <citation type="journal article" date="2019" name="Int. J. Syst. Evol. Microbiol.">
        <title>The Global Catalogue of Microorganisms (GCM) 10K type strain sequencing project: providing services to taxonomists for standard genome sequencing and annotation.</title>
        <authorList>
            <consortium name="The Broad Institute Genomics Platform"/>
            <consortium name="The Broad Institute Genome Sequencing Center for Infectious Disease"/>
            <person name="Wu L."/>
            <person name="Ma J."/>
        </authorList>
    </citation>
    <scope>NUCLEOTIDE SEQUENCE [LARGE SCALE GENOMIC DNA]</scope>
    <source>
        <strain evidence="6">CECT 8570</strain>
    </source>
</reference>
<protein>
    <submittedName>
        <fullName evidence="5">Oxidoreductase</fullName>
    </submittedName>
</protein>
<keyword evidence="6" id="KW-1185">Reference proteome</keyword>
<dbReference type="Pfam" id="PF01408">
    <property type="entry name" value="GFO_IDH_MocA"/>
    <property type="match status" value="1"/>
</dbReference>
<accession>A0ABV8V207</accession>
<proteinExistence type="inferred from homology"/>
<dbReference type="RefSeq" id="WP_290259993.1">
    <property type="nucleotide sequence ID" value="NZ_JAUFQG010000004.1"/>
</dbReference>
<sequence length="343" mass="37595">MIKVGLIGFGYAAKTFHLPLIEASAAFQLTAISSSQSSLILKRHPALEIYPTALQLIESKCVDLVIITAPNHTHFSLAKAALDAGLHVLIEKPMTHTAAEAMTLCVLAKSRGRVLTVFHNRRWDGDFLTVQKLIANNALGKLKVFESHFDRFRPEVRDRWRENPGLGAGIWYDLGSHLVDQALTLFGAPTSITARLKMLRENSRNVDYFHVQLHYPSHEVILHSSPFSAGPNLRFQLSGTTGSFIKRGLDPQEDQLKSGLLPSAADYGIEANQFHGTLYTNSSSHIEPTLAGDYLAFYHALADAITKGSAVPVDPVSAAQVIHVIEQAVRADREGRTLAFAGL</sequence>
<dbReference type="PANTHER" id="PTHR43708">
    <property type="entry name" value="CONSERVED EXPRESSED OXIDOREDUCTASE (EUROFUNG)"/>
    <property type="match status" value="1"/>
</dbReference>
<comment type="caution">
    <text evidence="5">The sequence shown here is derived from an EMBL/GenBank/DDBJ whole genome shotgun (WGS) entry which is preliminary data.</text>
</comment>
<evidence type="ECO:0000313" key="6">
    <source>
        <dbReference type="Proteomes" id="UP001595840"/>
    </source>
</evidence>
<keyword evidence="2" id="KW-0560">Oxidoreductase</keyword>
<dbReference type="SUPFAM" id="SSF51735">
    <property type="entry name" value="NAD(P)-binding Rossmann-fold domains"/>
    <property type="match status" value="1"/>
</dbReference>
<dbReference type="InterPro" id="IPR036291">
    <property type="entry name" value="NAD(P)-bd_dom_sf"/>
</dbReference>
<dbReference type="PANTHER" id="PTHR43708:SF5">
    <property type="entry name" value="CONSERVED EXPRESSED OXIDOREDUCTASE (EUROFUNG)-RELATED"/>
    <property type="match status" value="1"/>
</dbReference>
<evidence type="ECO:0000256" key="2">
    <source>
        <dbReference type="ARBA" id="ARBA00023002"/>
    </source>
</evidence>